<feature type="transmembrane region" description="Helical" evidence="9">
    <location>
        <begin position="524"/>
        <end position="545"/>
    </location>
</feature>
<dbReference type="HAMAP" id="MF_01148">
    <property type="entry name" value="Lnt"/>
    <property type="match status" value="1"/>
</dbReference>
<evidence type="ECO:0000256" key="4">
    <source>
        <dbReference type="ARBA" id="ARBA00022679"/>
    </source>
</evidence>
<evidence type="ECO:0000256" key="9">
    <source>
        <dbReference type="HAMAP-Rule" id="MF_01148"/>
    </source>
</evidence>
<dbReference type="Pfam" id="PF20154">
    <property type="entry name" value="LNT_N"/>
    <property type="match status" value="1"/>
</dbReference>
<evidence type="ECO:0000256" key="8">
    <source>
        <dbReference type="ARBA" id="ARBA00023315"/>
    </source>
</evidence>
<accession>A0A2U2AD51</accession>
<evidence type="ECO:0000256" key="1">
    <source>
        <dbReference type="ARBA" id="ARBA00004651"/>
    </source>
</evidence>
<comment type="similarity">
    <text evidence="2 9">Belongs to the CN hydrolase family. Apolipoprotein N-acyltransferase subfamily.</text>
</comment>
<feature type="transmembrane region" description="Helical" evidence="9">
    <location>
        <begin position="203"/>
        <end position="221"/>
    </location>
</feature>
<gene>
    <name evidence="9 11" type="primary">lnt</name>
    <name evidence="11" type="ORF">DC083_08195</name>
</gene>
<feature type="domain" description="CN hydrolase" evidence="10">
    <location>
        <begin position="268"/>
        <end position="511"/>
    </location>
</feature>
<proteinExistence type="inferred from homology"/>
<dbReference type="UniPathway" id="UPA00666"/>
<dbReference type="RefSeq" id="WP_109189741.1">
    <property type="nucleotide sequence ID" value="NZ_BMYA01000006.1"/>
</dbReference>
<keyword evidence="4 9" id="KW-0808">Transferase</keyword>
<comment type="function">
    <text evidence="9">Catalyzes the phospholipid dependent N-acylation of the N-terminal cysteine of apolipoprotein, the last step in lipoprotein maturation.</text>
</comment>
<keyword evidence="5 9" id="KW-0812">Transmembrane</keyword>
<evidence type="ECO:0000256" key="7">
    <source>
        <dbReference type="ARBA" id="ARBA00023136"/>
    </source>
</evidence>
<comment type="caution">
    <text evidence="11">The sequence shown here is derived from an EMBL/GenBank/DDBJ whole genome shotgun (WGS) entry which is preliminary data.</text>
</comment>
<dbReference type="SUPFAM" id="SSF56317">
    <property type="entry name" value="Carbon-nitrogen hydrolase"/>
    <property type="match status" value="1"/>
</dbReference>
<keyword evidence="7 9" id="KW-0472">Membrane</keyword>
<name>A0A2U2AD51_9GAMM</name>
<dbReference type="PROSITE" id="PS50263">
    <property type="entry name" value="CN_HYDROLASE"/>
    <property type="match status" value="1"/>
</dbReference>
<keyword evidence="3 9" id="KW-1003">Cell membrane</keyword>
<keyword evidence="12" id="KW-1185">Reference proteome</keyword>
<sequence length="558" mass="61982">MKRNDLKEGNGMRGKKGFIMIIALLLGALMPLGFAPFSLSLIVPLALVALLQLTVSQSPRFSALLGLLFGFGFFAWGIFWVRISLVQFGGAPLALGSFVALLLALYLAFYYSLLLYITKRLGKWLQAAFQTQESTMSTSKPARSSKSSLIAFAIQYGLIFPLVGVLLEYLRSILFSGFPWLALGYSFTDLPVSYWLFPQMGALMASFWVYWIAGLLFLLLRALWGKQFLLYLVPSIAGGVIVALLMVIVSTISTPIERGNEKIQIALVQGNIPQEMKFSQAQYQAIIRRYYQLTEKVAPKVDLIIWPETAIPGIYEDDFSLSTVLRDLSAESGSTIVTGIFSTEGAQIRNSIVAYGADSRSDQLYHKVHLVPFGEYIPFRSLLSLFGNMIEIPFADLSEGTMIQKPLSFMTAQGRFQGGSSICYEAVFGDEARLMGRESDFLINISNDAWFGDSIGPWQHFQITRARAIELQKEMVRSTNNGITAWIGSNGQVKAMLPQFQEGTLEVAVTPIRGMTAYARLGDLFWSVSFLLLLSLTMLIGRSYCRKLITRSSLPATH</sequence>
<feature type="transmembrane region" description="Helical" evidence="9">
    <location>
        <begin position="177"/>
        <end position="197"/>
    </location>
</feature>
<comment type="catalytic activity">
    <reaction evidence="9">
        <text>N-terminal S-1,2-diacyl-sn-glyceryl-L-cysteinyl-[lipoprotein] + a glycerophospholipid = N-acyl-S-1,2-diacyl-sn-glyceryl-L-cysteinyl-[lipoprotein] + a 2-acyl-sn-glycero-3-phospholipid + H(+)</text>
        <dbReference type="Rhea" id="RHEA:48228"/>
        <dbReference type="Rhea" id="RHEA-COMP:14681"/>
        <dbReference type="Rhea" id="RHEA-COMP:14684"/>
        <dbReference type="ChEBI" id="CHEBI:15378"/>
        <dbReference type="ChEBI" id="CHEBI:136912"/>
        <dbReference type="ChEBI" id="CHEBI:140656"/>
        <dbReference type="ChEBI" id="CHEBI:140657"/>
        <dbReference type="ChEBI" id="CHEBI:140660"/>
        <dbReference type="EC" id="2.3.1.269"/>
    </reaction>
</comment>
<keyword evidence="11" id="KW-0449">Lipoprotein</keyword>
<evidence type="ECO:0000259" key="10">
    <source>
        <dbReference type="PROSITE" id="PS50263"/>
    </source>
</evidence>
<evidence type="ECO:0000256" key="5">
    <source>
        <dbReference type="ARBA" id="ARBA00022692"/>
    </source>
</evidence>
<dbReference type="InterPro" id="IPR004563">
    <property type="entry name" value="Apolipo_AcylTrfase"/>
</dbReference>
<dbReference type="Pfam" id="PF00795">
    <property type="entry name" value="CN_hydrolase"/>
    <property type="match status" value="1"/>
</dbReference>
<feature type="transmembrane region" description="Helical" evidence="9">
    <location>
        <begin position="21"/>
        <end position="49"/>
    </location>
</feature>
<dbReference type="GO" id="GO:0005886">
    <property type="term" value="C:plasma membrane"/>
    <property type="evidence" value="ECO:0007669"/>
    <property type="project" value="UniProtKB-SubCell"/>
</dbReference>
<protein>
    <recommendedName>
        <fullName evidence="9">Apolipoprotein N-acyltransferase</fullName>
        <shortName evidence="9">ALP N-acyltransferase</shortName>
        <ecNumber evidence="9">2.3.1.269</ecNumber>
    </recommendedName>
</protein>
<dbReference type="GO" id="GO:0016410">
    <property type="term" value="F:N-acyltransferase activity"/>
    <property type="evidence" value="ECO:0007669"/>
    <property type="project" value="UniProtKB-UniRule"/>
</dbReference>
<feature type="transmembrane region" description="Helical" evidence="9">
    <location>
        <begin position="93"/>
        <end position="117"/>
    </location>
</feature>
<feature type="transmembrane region" description="Helical" evidence="9">
    <location>
        <begin position="149"/>
        <end position="170"/>
    </location>
</feature>
<dbReference type="Proteomes" id="UP000245020">
    <property type="component" value="Unassembled WGS sequence"/>
</dbReference>
<dbReference type="InterPro" id="IPR003010">
    <property type="entry name" value="C-N_Hydrolase"/>
</dbReference>
<dbReference type="InterPro" id="IPR045378">
    <property type="entry name" value="LNT_N"/>
</dbReference>
<dbReference type="PANTHER" id="PTHR38686:SF1">
    <property type="entry name" value="APOLIPOPROTEIN N-ACYLTRANSFERASE"/>
    <property type="match status" value="1"/>
</dbReference>
<dbReference type="OrthoDB" id="9804277at2"/>
<evidence type="ECO:0000313" key="11">
    <source>
        <dbReference type="EMBL" id="PWD80586.1"/>
    </source>
</evidence>
<dbReference type="GO" id="GO:0042158">
    <property type="term" value="P:lipoprotein biosynthetic process"/>
    <property type="evidence" value="ECO:0007669"/>
    <property type="project" value="UniProtKB-UniRule"/>
</dbReference>
<dbReference type="NCBIfam" id="TIGR00546">
    <property type="entry name" value="lnt"/>
    <property type="match status" value="1"/>
</dbReference>
<dbReference type="AlphaFoldDB" id="A0A2U2AD51"/>
<dbReference type="EC" id="2.3.1.269" evidence="9"/>
<dbReference type="InterPro" id="IPR036526">
    <property type="entry name" value="C-N_Hydrolase_sf"/>
</dbReference>
<evidence type="ECO:0000256" key="2">
    <source>
        <dbReference type="ARBA" id="ARBA00010065"/>
    </source>
</evidence>
<keyword evidence="6 9" id="KW-1133">Transmembrane helix</keyword>
<organism evidence="11 12">
    <name type="scientific">Ignatzschineria ureiclastica</name>
    <dbReference type="NCBI Taxonomy" id="472582"/>
    <lineage>
        <taxon>Bacteria</taxon>
        <taxon>Pseudomonadati</taxon>
        <taxon>Pseudomonadota</taxon>
        <taxon>Gammaproteobacteria</taxon>
        <taxon>Cardiobacteriales</taxon>
        <taxon>Ignatzschineriaceae</taxon>
        <taxon>Ignatzschineria</taxon>
    </lineage>
</organism>
<evidence type="ECO:0000256" key="6">
    <source>
        <dbReference type="ARBA" id="ARBA00022989"/>
    </source>
</evidence>
<comment type="pathway">
    <text evidence="9">Protein modification; lipoprotein biosynthesis (N-acyl transfer).</text>
</comment>
<dbReference type="Gene3D" id="3.60.110.10">
    <property type="entry name" value="Carbon-nitrogen hydrolase"/>
    <property type="match status" value="1"/>
</dbReference>
<evidence type="ECO:0000256" key="3">
    <source>
        <dbReference type="ARBA" id="ARBA00022475"/>
    </source>
</evidence>
<dbReference type="EMBL" id="QEWQ01000005">
    <property type="protein sequence ID" value="PWD80586.1"/>
    <property type="molecule type" value="Genomic_DNA"/>
</dbReference>
<keyword evidence="8 9" id="KW-0012">Acyltransferase</keyword>
<reference evidence="12" key="1">
    <citation type="submission" date="2018-05" db="EMBL/GenBank/DDBJ databases">
        <title>Ignatzschineria dubaiensis sp. nov., isolated from necrotic foot tissues of dromedaries (Camelus dromedarius) and associated maggots in Dubai, United Arab Emirates.</title>
        <authorList>
            <person name="Tsang C.C."/>
            <person name="Tang J.Y.M."/>
            <person name="Fong J.Y.H."/>
            <person name="Kinne J."/>
            <person name="Lee H.H."/>
            <person name="Joseph M."/>
            <person name="Jose S."/>
            <person name="Schuster R.K."/>
            <person name="Tang Y."/>
            <person name="Sivakumar S."/>
            <person name="Chen J.H.K."/>
            <person name="Teng J.L.L."/>
            <person name="Lau S.K.P."/>
            <person name="Wernery U."/>
            <person name="Woo P.C.Y."/>
        </authorList>
    </citation>
    <scope>NUCLEOTIDE SEQUENCE [LARGE SCALE GENOMIC DNA]</scope>
    <source>
        <strain evidence="12">KCTC 22644</strain>
    </source>
</reference>
<evidence type="ECO:0000313" key="12">
    <source>
        <dbReference type="Proteomes" id="UP000245020"/>
    </source>
</evidence>
<dbReference type="PANTHER" id="PTHR38686">
    <property type="entry name" value="APOLIPOPROTEIN N-ACYLTRANSFERASE"/>
    <property type="match status" value="1"/>
</dbReference>
<dbReference type="CDD" id="cd07571">
    <property type="entry name" value="ALP_N-acyl_transferase"/>
    <property type="match status" value="1"/>
</dbReference>
<feature type="transmembrane region" description="Helical" evidence="9">
    <location>
        <begin position="228"/>
        <end position="249"/>
    </location>
</feature>
<comment type="subcellular location">
    <subcellularLocation>
        <location evidence="1 9">Cell membrane</location>
        <topology evidence="1 9">Multi-pass membrane protein</topology>
    </subcellularLocation>
</comment>
<feature type="transmembrane region" description="Helical" evidence="9">
    <location>
        <begin position="61"/>
        <end position="81"/>
    </location>
</feature>